<evidence type="ECO:0000313" key="3">
    <source>
        <dbReference type="Proteomes" id="UP000751190"/>
    </source>
</evidence>
<name>A0A8J6CCP9_DIALT</name>
<feature type="compositionally biased region" description="Acidic residues" evidence="1">
    <location>
        <begin position="796"/>
        <end position="805"/>
    </location>
</feature>
<feature type="region of interest" description="Disordered" evidence="1">
    <location>
        <begin position="734"/>
        <end position="831"/>
    </location>
</feature>
<reference evidence="2" key="1">
    <citation type="submission" date="2021-05" db="EMBL/GenBank/DDBJ databases">
        <title>The genome of the haptophyte Pavlova lutheri (Diacronema luteri, Pavlovales) - a model for lipid biosynthesis in eukaryotic algae.</title>
        <authorList>
            <person name="Hulatt C.J."/>
            <person name="Posewitz M.C."/>
        </authorList>
    </citation>
    <scope>NUCLEOTIDE SEQUENCE</scope>
    <source>
        <strain evidence="2">NIVA-4/92</strain>
    </source>
</reference>
<gene>
    <name evidence="2" type="ORF">KFE25_012398</name>
</gene>
<dbReference type="AlphaFoldDB" id="A0A8J6CCP9"/>
<accession>A0A8J6CCP9</accession>
<keyword evidence="3" id="KW-1185">Reference proteome</keyword>
<dbReference type="Proteomes" id="UP000751190">
    <property type="component" value="Unassembled WGS sequence"/>
</dbReference>
<protein>
    <submittedName>
        <fullName evidence="2">Uncharacterized protein</fullName>
    </submittedName>
</protein>
<feature type="compositionally biased region" description="Basic and acidic residues" evidence="1">
    <location>
        <begin position="806"/>
        <end position="816"/>
    </location>
</feature>
<feature type="compositionally biased region" description="Acidic residues" evidence="1">
    <location>
        <begin position="743"/>
        <end position="766"/>
    </location>
</feature>
<evidence type="ECO:0000313" key="2">
    <source>
        <dbReference type="EMBL" id="KAG8465035.1"/>
    </source>
</evidence>
<comment type="caution">
    <text evidence="2">The sequence shown here is derived from an EMBL/GenBank/DDBJ whole genome shotgun (WGS) entry which is preliminary data.</text>
</comment>
<organism evidence="2 3">
    <name type="scientific">Diacronema lutheri</name>
    <name type="common">Unicellular marine alga</name>
    <name type="synonym">Monochrysis lutheri</name>
    <dbReference type="NCBI Taxonomy" id="2081491"/>
    <lineage>
        <taxon>Eukaryota</taxon>
        <taxon>Haptista</taxon>
        <taxon>Haptophyta</taxon>
        <taxon>Pavlovophyceae</taxon>
        <taxon>Pavlovales</taxon>
        <taxon>Pavlovaceae</taxon>
        <taxon>Diacronema</taxon>
    </lineage>
</organism>
<proteinExistence type="predicted"/>
<dbReference type="EMBL" id="JAGTXO010000011">
    <property type="protein sequence ID" value="KAG8465035.1"/>
    <property type="molecule type" value="Genomic_DNA"/>
</dbReference>
<feature type="compositionally biased region" description="Low complexity" evidence="1">
    <location>
        <begin position="264"/>
        <end position="273"/>
    </location>
</feature>
<sequence>MYSADAAAKAAFAELVGGQADGAQGGDDVEERVYLAHTACIYAAHDLKAARMARNRARNLLKSAQRKERRALSGERARALAAGRVASPARGAPVAAPAAAPAAAVPGAARPCAQPGCVEVQFRNGQSVVSRKVDGHDSQLPGNCLRRALAVLGVRGGVPGARSDGCENVAAFLRGCTEAPGGCVLVLHAPMDDGSPHAWSMVRIGGESGSPPNHDPAAHLRENGALVVVGGHAYALCPSSAPARDTTLLRVATSAPVPDDAHAAGRPRATAPGRPGGSTGATPPAAHPITPFVAQPPRAPARDAVDDARRQEVDAMTHQCWQEIDLLSRANAHGDADPRRAAALEEDVVDIFEQVLRYAARTGVCAAAEQAYKYFYARDTKYGVGTLGSEAMDPHPKHRTLIAIVQSYAVNKMCRILDRAGRAVCHTFRTGLKAMAAMSQALGFDGGTGGPWAPMVVVDASPHHGSGSPSASLYVMLQKTSPEELDLALLNALGLDTPFVLVASRYLRGILLDKAVDAYAKKCGLTQERRTSVAIGEFIVLFAGAEPVKIVSGALRHFSAIAPLSPLDGGFFPDRYEPNARYEAFARLIAAATSRILGTPIVIANSPLAHYLYYEAQGLRVHRARTLAEMLKELRRCCAEEFKRGAVYDLAHLRSQHPWAYALLRAFARRFATHTGGGGTPEKFEPHPPTVARERAAANLVRAARRARRAASAPKPAWKETVAAGVNALASGHVEARDRRLDDDEDDEDDAEHDEDRDPEESDTEDTPLPRGDEGDAGGGDASGDRRCTQGAAGDLEGEMGEEGGDDKVPASDTDKAPAGTGSAGPDDDDAPIRELLKNFVVRTPQAQRKSMLGSYCGLLCSLLAQCGAAQRAARAELLREVLPKDAVSDELVALLRGPTDVGALEMLAQVLASPLDQPPIDLLKQLEKHLTSMRAKAGRLGGAKLMEAKLHDGRAEHAVEMGRLGGAKLMEAKLPDGRAEHAVEMASPRLGPRLPGAKSMEAKLPDGRAKHAVEMGAKSMEAKLPDGRAKRAVEMGAKLMEAKLPDGRAKHAVEMAAMGRAHPQFERAKNIAAKVDQHSEDQLLREMYAKQVVGAVEAWAGIVKSYTRISDTNRAQACGLATLLGTVGARCADNKELAETLADARSRVAEVMLAVNCAPPERAPGHTAYPLAPSPVAQASGSHMPAVVVRTTKRKRPPLR</sequence>
<evidence type="ECO:0000256" key="1">
    <source>
        <dbReference type="SAM" id="MobiDB-lite"/>
    </source>
</evidence>
<feature type="region of interest" description="Disordered" evidence="1">
    <location>
        <begin position="255"/>
        <end position="300"/>
    </location>
</feature>